<sequence>MSGNALGFIFSVSLGDLGGTRFKRSAFALRFGSDMTGSSSKGCASALPVRGESPAAGVDFLSVHCSSLSVYRLDWFKPFLLVKASSNV</sequence>
<evidence type="ECO:0008006" key="3">
    <source>
        <dbReference type="Google" id="ProtNLM"/>
    </source>
</evidence>
<name>A0AAV7TL17_PLEWA</name>
<protein>
    <recommendedName>
        <fullName evidence="3">Secreted protein</fullName>
    </recommendedName>
</protein>
<evidence type="ECO:0000313" key="1">
    <source>
        <dbReference type="EMBL" id="KAJ1176894.1"/>
    </source>
</evidence>
<dbReference type="AlphaFoldDB" id="A0AAV7TL17"/>
<gene>
    <name evidence="1" type="ORF">NDU88_002161</name>
</gene>
<dbReference type="EMBL" id="JANPWB010000006">
    <property type="protein sequence ID" value="KAJ1176894.1"/>
    <property type="molecule type" value="Genomic_DNA"/>
</dbReference>
<proteinExistence type="predicted"/>
<evidence type="ECO:0000313" key="2">
    <source>
        <dbReference type="Proteomes" id="UP001066276"/>
    </source>
</evidence>
<comment type="caution">
    <text evidence="1">The sequence shown here is derived from an EMBL/GenBank/DDBJ whole genome shotgun (WGS) entry which is preliminary data.</text>
</comment>
<accession>A0AAV7TL17</accession>
<keyword evidence="2" id="KW-1185">Reference proteome</keyword>
<dbReference type="Proteomes" id="UP001066276">
    <property type="component" value="Chromosome 3_2"/>
</dbReference>
<organism evidence="1 2">
    <name type="scientific">Pleurodeles waltl</name>
    <name type="common">Iberian ribbed newt</name>
    <dbReference type="NCBI Taxonomy" id="8319"/>
    <lineage>
        <taxon>Eukaryota</taxon>
        <taxon>Metazoa</taxon>
        <taxon>Chordata</taxon>
        <taxon>Craniata</taxon>
        <taxon>Vertebrata</taxon>
        <taxon>Euteleostomi</taxon>
        <taxon>Amphibia</taxon>
        <taxon>Batrachia</taxon>
        <taxon>Caudata</taxon>
        <taxon>Salamandroidea</taxon>
        <taxon>Salamandridae</taxon>
        <taxon>Pleurodelinae</taxon>
        <taxon>Pleurodeles</taxon>
    </lineage>
</organism>
<reference evidence="1" key="1">
    <citation type="journal article" date="2022" name="bioRxiv">
        <title>Sequencing and chromosome-scale assembly of the giantPleurodeles waltlgenome.</title>
        <authorList>
            <person name="Brown T."/>
            <person name="Elewa A."/>
            <person name="Iarovenko S."/>
            <person name="Subramanian E."/>
            <person name="Araus A.J."/>
            <person name="Petzold A."/>
            <person name="Susuki M."/>
            <person name="Suzuki K.-i.T."/>
            <person name="Hayashi T."/>
            <person name="Toyoda A."/>
            <person name="Oliveira C."/>
            <person name="Osipova E."/>
            <person name="Leigh N.D."/>
            <person name="Simon A."/>
            <person name="Yun M.H."/>
        </authorList>
    </citation>
    <scope>NUCLEOTIDE SEQUENCE</scope>
    <source>
        <strain evidence="1">20211129_DDA</strain>
        <tissue evidence="1">Liver</tissue>
    </source>
</reference>